<evidence type="ECO:0000256" key="1">
    <source>
        <dbReference type="SAM" id="SignalP"/>
    </source>
</evidence>
<comment type="caution">
    <text evidence="2">The sequence shown here is derived from an EMBL/GenBank/DDBJ whole genome shotgun (WGS) entry which is preliminary data.</text>
</comment>
<dbReference type="SUPFAM" id="SSF51182">
    <property type="entry name" value="RmlC-like cupins"/>
    <property type="match status" value="1"/>
</dbReference>
<proteinExistence type="predicted"/>
<sequence length="195" mass="21680">MKITLPLFLTLMTSSATAALVHNSLSFKYQDNPRHDPREPDYSAQDYELRCPKSKDPRKMTLPAITQELDDKGKATNILECWEIDNVVPAVEGIEGASLVGWGAFDEAFQYDFHEGFFMPPHPAPEPSLVLMSTGVGLITVPSGEVLRLGPGDTFFSVGTDGWQTAWWSEGTRVTDFYFKDGKIPSHSTVHKSTR</sequence>
<accession>A0A2T6ZM13</accession>
<evidence type="ECO:0000313" key="2">
    <source>
        <dbReference type="EMBL" id="PUU76530.1"/>
    </source>
</evidence>
<name>A0A2T6ZM13_TUBBO</name>
<keyword evidence="3" id="KW-1185">Reference proteome</keyword>
<reference evidence="2 3" key="1">
    <citation type="submission" date="2017-04" db="EMBL/GenBank/DDBJ databases">
        <title>Draft genome sequence of Tuber borchii Vittad., a whitish edible truffle.</title>
        <authorList>
            <consortium name="DOE Joint Genome Institute"/>
            <person name="Murat C."/>
            <person name="Kuo A."/>
            <person name="Barry K.W."/>
            <person name="Clum A."/>
            <person name="Dockter R.B."/>
            <person name="Fauchery L."/>
            <person name="Iotti M."/>
            <person name="Kohler A."/>
            <person name="Labutti K."/>
            <person name="Lindquist E.A."/>
            <person name="Lipzen A."/>
            <person name="Ohm R.A."/>
            <person name="Wang M."/>
            <person name="Grigoriev I.V."/>
            <person name="Zambonelli A."/>
            <person name="Martin F.M."/>
        </authorList>
    </citation>
    <scope>NUCLEOTIDE SEQUENCE [LARGE SCALE GENOMIC DNA]</scope>
    <source>
        <strain evidence="2 3">Tbo3840</strain>
    </source>
</reference>
<feature type="chain" id="PRO_5015744055" description="(S)-ureidoglycine aminohydrolase cupin domain-containing protein" evidence="1">
    <location>
        <begin position="19"/>
        <end position="195"/>
    </location>
</feature>
<organism evidence="2 3">
    <name type="scientific">Tuber borchii</name>
    <name type="common">White truffle</name>
    <dbReference type="NCBI Taxonomy" id="42251"/>
    <lineage>
        <taxon>Eukaryota</taxon>
        <taxon>Fungi</taxon>
        <taxon>Dikarya</taxon>
        <taxon>Ascomycota</taxon>
        <taxon>Pezizomycotina</taxon>
        <taxon>Pezizomycetes</taxon>
        <taxon>Pezizales</taxon>
        <taxon>Tuberaceae</taxon>
        <taxon>Tuber</taxon>
    </lineage>
</organism>
<dbReference type="InterPro" id="IPR011051">
    <property type="entry name" value="RmlC_Cupin_sf"/>
</dbReference>
<dbReference type="OrthoDB" id="5315324at2759"/>
<dbReference type="AlphaFoldDB" id="A0A2T6ZM13"/>
<evidence type="ECO:0000313" key="3">
    <source>
        <dbReference type="Proteomes" id="UP000244722"/>
    </source>
</evidence>
<keyword evidence="1" id="KW-0732">Signal</keyword>
<evidence type="ECO:0008006" key="4">
    <source>
        <dbReference type="Google" id="ProtNLM"/>
    </source>
</evidence>
<feature type="signal peptide" evidence="1">
    <location>
        <begin position="1"/>
        <end position="18"/>
    </location>
</feature>
<dbReference type="EMBL" id="NESQ01000185">
    <property type="protein sequence ID" value="PUU76530.1"/>
    <property type="molecule type" value="Genomic_DNA"/>
</dbReference>
<protein>
    <recommendedName>
        <fullName evidence="4">(S)-ureidoglycine aminohydrolase cupin domain-containing protein</fullName>
    </recommendedName>
</protein>
<gene>
    <name evidence="2" type="ORF">B9Z19DRAFT_1194668</name>
</gene>
<dbReference type="Proteomes" id="UP000244722">
    <property type="component" value="Unassembled WGS sequence"/>
</dbReference>